<dbReference type="RefSeq" id="WP_122199388.1">
    <property type="nucleotide sequence ID" value="NZ_JBHSKC010000044.1"/>
</dbReference>
<evidence type="ECO:0000313" key="4">
    <source>
        <dbReference type="Proteomes" id="UP000282674"/>
    </source>
</evidence>
<evidence type="ECO:0000313" key="3">
    <source>
        <dbReference type="EMBL" id="RMI36502.1"/>
    </source>
</evidence>
<dbReference type="InterPro" id="IPR005530">
    <property type="entry name" value="SPW"/>
</dbReference>
<dbReference type="OrthoDB" id="32521at2"/>
<keyword evidence="1" id="KW-0472">Membrane</keyword>
<name>A0A3M2LG97_9ACTN</name>
<evidence type="ECO:0000256" key="1">
    <source>
        <dbReference type="SAM" id="Phobius"/>
    </source>
</evidence>
<reference evidence="3 4" key="1">
    <citation type="submission" date="2018-10" db="EMBL/GenBank/DDBJ databases">
        <title>Isolation from soil.</title>
        <authorList>
            <person name="Hu J."/>
        </authorList>
    </citation>
    <scope>NUCLEOTIDE SEQUENCE [LARGE SCALE GENOMIC DNA]</scope>
    <source>
        <strain evidence="3 4">NEAU-Ht49</strain>
    </source>
</reference>
<dbReference type="EMBL" id="RFFG01000134">
    <property type="protein sequence ID" value="RMI36502.1"/>
    <property type="molecule type" value="Genomic_DNA"/>
</dbReference>
<keyword evidence="4" id="KW-1185">Reference proteome</keyword>
<accession>A0A3M2LG97</accession>
<evidence type="ECO:0000259" key="2">
    <source>
        <dbReference type="Pfam" id="PF03779"/>
    </source>
</evidence>
<feature type="transmembrane region" description="Helical" evidence="1">
    <location>
        <begin position="36"/>
        <end position="69"/>
    </location>
</feature>
<feature type="domain" description="SPW repeat-containing integral membrane" evidence="2">
    <location>
        <begin position="6"/>
        <end position="98"/>
    </location>
</feature>
<dbReference type="Pfam" id="PF03779">
    <property type="entry name" value="SPW"/>
    <property type="match status" value="1"/>
</dbReference>
<comment type="caution">
    <text evidence="3">The sequence shown here is derived from an EMBL/GenBank/DDBJ whole genome shotgun (WGS) entry which is preliminary data.</text>
</comment>
<organism evidence="3 4">
    <name type="scientific">Actinomadura harenae</name>
    <dbReference type="NCBI Taxonomy" id="2483351"/>
    <lineage>
        <taxon>Bacteria</taxon>
        <taxon>Bacillati</taxon>
        <taxon>Actinomycetota</taxon>
        <taxon>Actinomycetes</taxon>
        <taxon>Streptosporangiales</taxon>
        <taxon>Thermomonosporaceae</taxon>
        <taxon>Actinomadura</taxon>
    </lineage>
</organism>
<proteinExistence type="predicted"/>
<keyword evidence="1" id="KW-1133">Transmembrane helix</keyword>
<sequence>MGKLAWEDAVTFVAGLAALVAPDLWANGYGRLPLMVLGALLLVAGLFPLLGAAGAAAWTTTALALLLFVSPWAWQFDGQRAAAWTAWIAGGVAAIVGLWVAFRTRTAKS</sequence>
<keyword evidence="1" id="KW-0812">Transmembrane</keyword>
<dbReference type="AlphaFoldDB" id="A0A3M2LG97"/>
<dbReference type="Proteomes" id="UP000282674">
    <property type="component" value="Unassembled WGS sequence"/>
</dbReference>
<protein>
    <recommendedName>
        <fullName evidence="2">SPW repeat-containing integral membrane domain-containing protein</fullName>
    </recommendedName>
</protein>
<gene>
    <name evidence="3" type="ORF">EBO15_38410</name>
</gene>
<feature type="transmembrane region" description="Helical" evidence="1">
    <location>
        <begin position="81"/>
        <end position="102"/>
    </location>
</feature>